<reference evidence="2 3" key="1">
    <citation type="journal article" date="2019" name="Int. J. Syst. Evol. Microbiol.">
        <title>The Global Catalogue of Microorganisms (GCM) 10K type strain sequencing project: providing services to taxonomists for standard genome sequencing and annotation.</title>
        <authorList>
            <consortium name="The Broad Institute Genomics Platform"/>
            <consortium name="The Broad Institute Genome Sequencing Center for Infectious Disease"/>
            <person name="Wu L."/>
            <person name="Ma J."/>
        </authorList>
    </citation>
    <scope>NUCLEOTIDE SEQUENCE [LARGE SCALE GENOMIC DNA]</scope>
    <source>
        <strain evidence="2 3">JCM 3146</strain>
    </source>
</reference>
<dbReference type="PANTHER" id="PTHR33164">
    <property type="entry name" value="TRANSCRIPTIONAL REGULATOR, MARR FAMILY"/>
    <property type="match status" value="1"/>
</dbReference>
<dbReference type="SMART" id="SM00347">
    <property type="entry name" value="HTH_MARR"/>
    <property type="match status" value="1"/>
</dbReference>
<dbReference type="InterPro" id="IPR039422">
    <property type="entry name" value="MarR/SlyA-like"/>
</dbReference>
<comment type="caution">
    <text evidence="2">The sequence shown here is derived from an EMBL/GenBank/DDBJ whole genome shotgun (WGS) entry which is preliminary data.</text>
</comment>
<dbReference type="RefSeq" id="WP_252806347.1">
    <property type="nucleotide sequence ID" value="NZ_BAAABM010000056.1"/>
</dbReference>
<accession>A0ABN0XG35</accession>
<dbReference type="Proteomes" id="UP001501822">
    <property type="component" value="Unassembled WGS sequence"/>
</dbReference>
<dbReference type="PANTHER" id="PTHR33164:SF104">
    <property type="entry name" value="TRANSCRIPTIONAL REGULATORY PROTEIN"/>
    <property type="match status" value="1"/>
</dbReference>
<dbReference type="Pfam" id="PF12802">
    <property type="entry name" value="MarR_2"/>
    <property type="match status" value="1"/>
</dbReference>
<sequence>MAAEPGEALPDSVGAELPQWIGQMPSGVDPGVEAARQRIGRIARLFERILERAADRESITVGDWAALSVLRRSGPPYERTPRQLADALGLTSGTISVRVDRLTRAGLVEPAPATDGRSRPVRLTDEGHRLWSAATARRTVEEHRLFGGALDADELDRLNALLGTLLLRLEQEFGPASRHDRPRPGA</sequence>
<dbReference type="EMBL" id="BAAABM010000056">
    <property type="protein sequence ID" value="GAA0363317.1"/>
    <property type="molecule type" value="Genomic_DNA"/>
</dbReference>
<dbReference type="InterPro" id="IPR036390">
    <property type="entry name" value="WH_DNA-bd_sf"/>
</dbReference>
<dbReference type="InterPro" id="IPR036388">
    <property type="entry name" value="WH-like_DNA-bd_sf"/>
</dbReference>
<name>A0ABN0XG35_9ACTN</name>
<gene>
    <name evidence="2" type="ORF">GCM10010151_61760</name>
</gene>
<proteinExistence type="predicted"/>
<dbReference type="CDD" id="cd00090">
    <property type="entry name" value="HTH_ARSR"/>
    <property type="match status" value="1"/>
</dbReference>
<evidence type="ECO:0000313" key="3">
    <source>
        <dbReference type="Proteomes" id="UP001501822"/>
    </source>
</evidence>
<feature type="domain" description="HTH marR-type" evidence="1">
    <location>
        <begin position="32"/>
        <end position="167"/>
    </location>
</feature>
<protein>
    <submittedName>
        <fullName evidence="2">MarR family transcriptional regulator</fullName>
    </submittedName>
</protein>
<evidence type="ECO:0000313" key="2">
    <source>
        <dbReference type="EMBL" id="GAA0363317.1"/>
    </source>
</evidence>
<dbReference type="SUPFAM" id="SSF46785">
    <property type="entry name" value="Winged helix' DNA-binding domain"/>
    <property type="match status" value="1"/>
</dbReference>
<dbReference type="InterPro" id="IPR011991">
    <property type="entry name" value="ArsR-like_HTH"/>
</dbReference>
<dbReference type="InterPro" id="IPR000835">
    <property type="entry name" value="HTH_MarR-typ"/>
</dbReference>
<dbReference type="Gene3D" id="1.10.10.10">
    <property type="entry name" value="Winged helix-like DNA-binding domain superfamily/Winged helix DNA-binding domain"/>
    <property type="match status" value="1"/>
</dbReference>
<organism evidence="2 3">
    <name type="scientific">Actinoallomurus spadix</name>
    <dbReference type="NCBI Taxonomy" id="79912"/>
    <lineage>
        <taxon>Bacteria</taxon>
        <taxon>Bacillati</taxon>
        <taxon>Actinomycetota</taxon>
        <taxon>Actinomycetes</taxon>
        <taxon>Streptosporangiales</taxon>
        <taxon>Thermomonosporaceae</taxon>
        <taxon>Actinoallomurus</taxon>
    </lineage>
</organism>
<keyword evidence="3" id="KW-1185">Reference proteome</keyword>
<dbReference type="PROSITE" id="PS50995">
    <property type="entry name" value="HTH_MARR_2"/>
    <property type="match status" value="1"/>
</dbReference>
<dbReference type="PRINTS" id="PR00598">
    <property type="entry name" value="HTHMARR"/>
</dbReference>
<evidence type="ECO:0000259" key="1">
    <source>
        <dbReference type="PROSITE" id="PS50995"/>
    </source>
</evidence>